<dbReference type="EMBL" id="BAABDI010000014">
    <property type="protein sequence ID" value="GAA3976555.1"/>
    <property type="molecule type" value="Genomic_DNA"/>
</dbReference>
<dbReference type="Proteomes" id="UP001501556">
    <property type="component" value="Unassembled WGS sequence"/>
</dbReference>
<feature type="transmembrane region" description="Helical" evidence="1">
    <location>
        <begin position="20"/>
        <end position="40"/>
    </location>
</feature>
<evidence type="ECO:0000256" key="1">
    <source>
        <dbReference type="SAM" id="Phobius"/>
    </source>
</evidence>
<reference evidence="3" key="1">
    <citation type="journal article" date="2019" name="Int. J. Syst. Evol. Microbiol.">
        <title>The Global Catalogue of Microorganisms (GCM) 10K type strain sequencing project: providing services to taxonomists for standard genome sequencing and annotation.</title>
        <authorList>
            <consortium name="The Broad Institute Genomics Platform"/>
            <consortium name="The Broad Institute Genome Sequencing Center for Infectious Disease"/>
            <person name="Wu L."/>
            <person name="Ma J."/>
        </authorList>
    </citation>
    <scope>NUCLEOTIDE SEQUENCE [LARGE SCALE GENOMIC DNA]</scope>
    <source>
        <strain evidence="3">JCM 17217</strain>
    </source>
</reference>
<feature type="transmembrane region" description="Helical" evidence="1">
    <location>
        <begin position="52"/>
        <end position="72"/>
    </location>
</feature>
<sequence>MWRNPRLSLATRLHATFHLLNSSVFTVILPMAVLSVPLVLVRAHRPELNPLFYLAAVFVLAFAPLTHCYHTTWRLAGGPATGRWFVPQFVLFLAVSMGLALHNTRAVVLGFWGKATPFIRPPKQGSGGRVLPAGDKEARAPLTLGGSCRWPKACSRSTLQPGWGPASTTTAPALAQPVVSELKAACIIYPPTPSLPLV</sequence>
<name>A0ABP7Q4N7_9BACT</name>
<keyword evidence="3" id="KW-1185">Reference proteome</keyword>
<comment type="caution">
    <text evidence="2">The sequence shown here is derived from an EMBL/GenBank/DDBJ whole genome shotgun (WGS) entry which is preliminary data.</text>
</comment>
<protein>
    <submittedName>
        <fullName evidence="2">Uncharacterized protein</fullName>
    </submittedName>
</protein>
<accession>A0ABP7Q4N7</accession>
<dbReference type="RefSeq" id="WP_345124261.1">
    <property type="nucleotide sequence ID" value="NZ_BAABDI010000014.1"/>
</dbReference>
<gene>
    <name evidence="2" type="ORF">GCM10022407_22420</name>
</gene>
<keyword evidence="1" id="KW-0472">Membrane</keyword>
<keyword evidence="1" id="KW-1133">Transmembrane helix</keyword>
<evidence type="ECO:0000313" key="2">
    <source>
        <dbReference type="EMBL" id="GAA3976555.1"/>
    </source>
</evidence>
<feature type="transmembrane region" description="Helical" evidence="1">
    <location>
        <begin position="84"/>
        <end position="101"/>
    </location>
</feature>
<evidence type="ECO:0000313" key="3">
    <source>
        <dbReference type="Proteomes" id="UP001501556"/>
    </source>
</evidence>
<proteinExistence type="predicted"/>
<organism evidence="2 3">
    <name type="scientific">Hymenobacter antarcticus</name>
    <dbReference type="NCBI Taxonomy" id="486270"/>
    <lineage>
        <taxon>Bacteria</taxon>
        <taxon>Pseudomonadati</taxon>
        <taxon>Bacteroidota</taxon>
        <taxon>Cytophagia</taxon>
        <taxon>Cytophagales</taxon>
        <taxon>Hymenobacteraceae</taxon>
        <taxon>Hymenobacter</taxon>
    </lineage>
</organism>
<keyword evidence="1" id="KW-0812">Transmembrane</keyword>